<evidence type="ECO:0000313" key="2">
    <source>
        <dbReference type="EMBL" id="VCX35403.1"/>
    </source>
</evidence>
<accession>A0A9X9M4K7</accession>
<name>A0A9X9M4K7_GULGU</name>
<dbReference type="EMBL" id="CYRY02042604">
    <property type="protein sequence ID" value="VCX35403.1"/>
    <property type="molecule type" value="Genomic_DNA"/>
</dbReference>
<gene>
    <name evidence="2" type="ORF">BN2614_LOCUS1</name>
</gene>
<proteinExistence type="predicted"/>
<feature type="region of interest" description="Disordered" evidence="1">
    <location>
        <begin position="1"/>
        <end position="37"/>
    </location>
</feature>
<feature type="compositionally biased region" description="Basic and acidic residues" evidence="1">
    <location>
        <begin position="25"/>
        <end position="35"/>
    </location>
</feature>
<evidence type="ECO:0000256" key="1">
    <source>
        <dbReference type="SAM" id="MobiDB-lite"/>
    </source>
</evidence>
<protein>
    <submittedName>
        <fullName evidence="2">Uncharacterized protein</fullName>
    </submittedName>
</protein>
<sequence length="102" mass="11763">MVGAVIKTYRDTKKEATPGPARGTHPHDDRDHQDPRNLACLRQLQSHHQRAHSDVRGFGVHSELWKFKEWGREKKTQLVNVVISQLPFSFLPLRLELFPEGS</sequence>
<dbReference type="Proteomes" id="UP000269945">
    <property type="component" value="Unassembled WGS sequence"/>
</dbReference>
<keyword evidence="3" id="KW-1185">Reference proteome</keyword>
<comment type="caution">
    <text evidence="2">The sequence shown here is derived from an EMBL/GenBank/DDBJ whole genome shotgun (WGS) entry which is preliminary data.</text>
</comment>
<dbReference type="AlphaFoldDB" id="A0A9X9M4K7"/>
<evidence type="ECO:0000313" key="3">
    <source>
        <dbReference type="Proteomes" id="UP000269945"/>
    </source>
</evidence>
<reference evidence="2 3" key="1">
    <citation type="submission" date="2018-10" db="EMBL/GenBank/DDBJ databases">
        <authorList>
            <person name="Ekblom R."/>
            <person name="Jareborg N."/>
        </authorList>
    </citation>
    <scope>NUCLEOTIDE SEQUENCE [LARGE SCALE GENOMIC DNA]</scope>
    <source>
        <tissue evidence="2">Muscle</tissue>
    </source>
</reference>
<organism evidence="2 3">
    <name type="scientific">Gulo gulo</name>
    <name type="common">Wolverine</name>
    <name type="synonym">Gluton</name>
    <dbReference type="NCBI Taxonomy" id="48420"/>
    <lineage>
        <taxon>Eukaryota</taxon>
        <taxon>Metazoa</taxon>
        <taxon>Chordata</taxon>
        <taxon>Craniata</taxon>
        <taxon>Vertebrata</taxon>
        <taxon>Euteleostomi</taxon>
        <taxon>Mammalia</taxon>
        <taxon>Eutheria</taxon>
        <taxon>Laurasiatheria</taxon>
        <taxon>Carnivora</taxon>
        <taxon>Caniformia</taxon>
        <taxon>Musteloidea</taxon>
        <taxon>Mustelidae</taxon>
        <taxon>Guloninae</taxon>
        <taxon>Gulo</taxon>
    </lineage>
</organism>